<proteinExistence type="predicted"/>
<organism evidence="1">
    <name type="scientific">Cereibacter sphaeroides (strain ATCC 17025 / ATH 2.4.3)</name>
    <name type="common">Rhodobacter sphaeroides</name>
    <dbReference type="NCBI Taxonomy" id="349102"/>
    <lineage>
        <taxon>Bacteria</taxon>
        <taxon>Pseudomonadati</taxon>
        <taxon>Pseudomonadota</taxon>
        <taxon>Alphaproteobacteria</taxon>
        <taxon>Rhodobacterales</taxon>
        <taxon>Paracoccaceae</taxon>
        <taxon>Cereibacter</taxon>
    </lineage>
</organism>
<dbReference type="EMBL" id="CP000661">
    <property type="protein sequence ID" value="ABP70709.1"/>
    <property type="molecule type" value="Genomic_DNA"/>
</dbReference>
<dbReference type="AlphaFoldDB" id="A4WTJ5"/>
<sequence>MRFLAPIQGRLECLPRQGGNMEVRYAPIEEVLGYGGPEVTARRLVKRLRDDLALAKERGISAQTRAAIQAAINAAQNDLYRARARR</sequence>
<dbReference type="HOGENOM" id="CLU_2495869_0_0_5"/>
<gene>
    <name evidence="1" type="ordered locus">Rsph17025_1817</name>
</gene>
<protein>
    <submittedName>
        <fullName evidence="1">Uncharacterized protein</fullName>
    </submittedName>
</protein>
<dbReference type="STRING" id="349102.Rsph17025_1817"/>
<name>A4WTJ5_CERS5</name>
<accession>A4WTJ5</accession>
<dbReference type="KEGG" id="rsq:Rsph17025_1817"/>
<evidence type="ECO:0000313" key="1">
    <source>
        <dbReference type="EMBL" id="ABP70709.1"/>
    </source>
</evidence>
<reference evidence="1" key="1">
    <citation type="submission" date="2007-04" db="EMBL/GenBank/DDBJ databases">
        <title>Complete sequence of chromosome of Rhodobacter sphaeroides ATCC 17025.</title>
        <authorList>
            <consortium name="US DOE Joint Genome Institute"/>
            <person name="Copeland A."/>
            <person name="Lucas S."/>
            <person name="Lapidus A."/>
            <person name="Barry K."/>
            <person name="Detter J.C."/>
            <person name="Glavina del Rio T."/>
            <person name="Hammon N."/>
            <person name="Israni S."/>
            <person name="Dalin E."/>
            <person name="Tice H."/>
            <person name="Pitluck S."/>
            <person name="Chertkov O."/>
            <person name="Brettin T."/>
            <person name="Bruce D."/>
            <person name="Han C."/>
            <person name="Schmutz J."/>
            <person name="Larimer F."/>
            <person name="Land M."/>
            <person name="Hauser L."/>
            <person name="Kyrpides N."/>
            <person name="Kim E."/>
            <person name="Richardson P."/>
            <person name="Mackenzie C."/>
            <person name="Choudhary M."/>
            <person name="Donohue T.J."/>
            <person name="Kaplan S."/>
        </authorList>
    </citation>
    <scope>NUCLEOTIDE SEQUENCE [LARGE SCALE GENOMIC DNA]</scope>
    <source>
        <strain evidence="1">ATCC 17025</strain>
    </source>
</reference>